<name>A0A6J6DWB7_9ZZZZ</name>
<sequence>MAFAGLGNRPVDGETLSCSLHPINSNCNRIKHLGDGDMGHECERVLPRRPCDLNASQLLRTGEKEISPRRVLLRIAHLCVGTSE</sequence>
<accession>A0A6J6DWB7</accession>
<reference evidence="1" key="1">
    <citation type="submission" date="2020-05" db="EMBL/GenBank/DDBJ databases">
        <authorList>
            <person name="Chiriac C."/>
            <person name="Salcher M."/>
            <person name="Ghai R."/>
            <person name="Kavagutti S V."/>
        </authorList>
    </citation>
    <scope>NUCLEOTIDE SEQUENCE</scope>
</reference>
<proteinExistence type="predicted"/>
<protein>
    <submittedName>
        <fullName evidence="1">Unannotated protein</fullName>
    </submittedName>
</protein>
<dbReference type="AlphaFoldDB" id="A0A6J6DWB7"/>
<dbReference type="EMBL" id="CAEZSU010000279">
    <property type="protein sequence ID" value="CAB4567245.1"/>
    <property type="molecule type" value="Genomic_DNA"/>
</dbReference>
<evidence type="ECO:0000313" key="1">
    <source>
        <dbReference type="EMBL" id="CAB4567245.1"/>
    </source>
</evidence>
<organism evidence="1">
    <name type="scientific">freshwater metagenome</name>
    <dbReference type="NCBI Taxonomy" id="449393"/>
    <lineage>
        <taxon>unclassified sequences</taxon>
        <taxon>metagenomes</taxon>
        <taxon>ecological metagenomes</taxon>
    </lineage>
</organism>
<gene>
    <name evidence="1" type="ORF">UFOPK1495_01847</name>
</gene>